<keyword evidence="2" id="KW-0449">Lipoprotein</keyword>
<dbReference type="EMBL" id="JBHSDU010000003">
    <property type="protein sequence ID" value="MFC4309635.1"/>
    <property type="molecule type" value="Genomic_DNA"/>
</dbReference>
<evidence type="ECO:0000313" key="4">
    <source>
        <dbReference type="Proteomes" id="UP001595904"/>
    </source>
</evidence>
<accession>A0ABV8SQM4</accession>
<evidence type="ECO:0000256" key="2">
    <source>
        <dbReference type="RuleBase" id="RU362097"/>
    </source>
</evidence>
<dbReference type="Pfam" id="PF02321">
    <property type="entry name" value="OEP"/>
    <property type="match status" value="2"/>
</dbReference>
<keyword evidence="2" id="KW-0564">Palmitate</keyword>
<sequence length="496" mass="53794">MSRHIMLAIRSLSRRSHAAFGGGEVSPGTRIARAISAVALGGVLAACSAPVKQLPDDLQSSWVDEQRATTAADAAALTWWKAFDDSTIDQLVDLAQQRNLDLRVAEARVREVRAQRRAALANLAPEIDGSIDADRARARRQGSETTAIQDSASASATASWEIDLFGRLRAEARAAKAELQAVQADRDGVRLTLIAEVIRNYLEFRLYQVQTELSLRNAQAQQETVRITQARFNQGMASRLDLERTVSALRTTQAQIPQSRELAESARYRLILLTASTPDALNPLLPTSTSDPGALPDSDAERVLLTPADVIARRPDVQAAERRLIAAAEQRNVAAALRYPRITLAGLIGVEDNRVSDLLDNGSRTWSVSAGLLAPLIDFGRIRAAIDAADAVQEQAYLTYEQTARTALQETQTALVLYTQGKLRQQELSQAADSARRAAQLARRQYTAGALSLLEVLDAERSVYAVELNAAQATADVSIRLVNVYESMGLVPPTGG</sequence>
<evidence type="ECO:0000313" key="3">
    <source>
        <dbReference type="EMBL" id="MFC4309635.1"/>
    </source>
</evidence>
<reference evidence="4" key="1">
    <citation type="journal article" date="2019" name="Int. J. Syst. Evol. Microbiol.">
        <title>The Global Catalogue of Microorganisms (GCM) 10K type strain sequencing project: providing services to taxonomists for standard genome sequencing and annotation.</title>
        <authorList>
            <consortium name="The Broad Institute Genomics Platform"/>
            <consortium name="The Broad Institute Genome Sequencing Center for Infectious Disease"/>
            <person name="Wu L."/>
            <person name="Ma J."/>
        </authorList>
    </citation>
    <scope>NUCLEOTIDE SEQUENCE [LARGE SCALE GENOMIC DNA]</scope>
    <source>
        <strain evidence="4">CGMCC 1.10759</strain>
    </source>
</reference>
<gene>
    <name evidence="3" type="ORF">ACFPN2_11140</name>
</gene>
<keyword evidence="4" id="KW-1185">Reference proteome</keyword>
<keyword evidence="2" id="KW-1134">Transmembrane beta strand</keyword>
<keyword evidence="2" id="KW-0472">Membrane</keyword>
<dbReference type="PANTHER" id="PTHR30203:SF32">
    <property type="entry name" value="CATION EFFLUX SYSTEM PROTEIN CUSC"/>
    <property type="match status" value="1"/>
</dbReference>
<comment type="subcellular location">
    <subcellularLocation>
        <location evidence="2">Cell outer membrane</location>
        <topology evidence="2">Lipid-anchor</topology>
    </subcellularLocation>
</comment>
<comment type="similarity">
    <text evidence="1 2">Belongs to the outer membrane factor (OMF) (TC 1.B.17) family.</text>
</comment>
<dbReference type="RefSeq" id="WP_380596675.1">
    <property type="nucleotide sequence ID" value="NZ_JBHSDU010000003.1"/>
</dbReference>
<dbReference type="Proteomes" id="UP001595904">
    <property type="component" value="Unassembled WGS sequence"/>
</dbReference>
<dbReference type="PANTHER" id="PTHR30203">
    <property type="entry name" value="OUTER MEMBRANE CATION EFFLUX PROTEIN"/>
    <property type="match status" value="1"/>
</dbReference>
<dbReference type="InterPro" id="IPR003423">
    <property type="entry name" value="OMP_efflux"/>
</dbReference>
<keyword evidence="2" id="KW-0812">Transmembrane</keyword>
<dbReference type="Gene3D" id="2.20.200.10">
    <property type="entry name" value="Outer membrane efflux proteins (OEP)"/>
    <property type="match status" value="1"/>
</dbReference>
<comment type="caution">
    <text evidence="3">The sequence shown here is derived from an EMBL/GenBank/DDBJ whole genome shotgun (WGS) entry which is preliminary data.</text>
</comment>
<evidence type="ECO:0000256" key="1">
    <source>
        <dbReference type="ARBA" id="ARBA00007613"/>
    </source>
</evidence>
<dbReference type="InterPro" id="IPR010131">
    <property type="entry name" value="MdtP/NodT-like"/>
</dbReference>
<protein>
    <submittedName>
        <fullName evidence="3">Efflux transporter outer membrane subunit</fullName>
    </submittedName>
</protein>
<dbReference type="NCBIfam" id="TIGR01845">
    <property type="entry name" value="outer_NodT"/>
    <property type="match status" value="1"/>
</dbReference>
<name>A0ABV8SQM4_9GAMM</name>
<organism evidence="3 4">
    <name type="scientific">Steroidobacter flavus</name>
    <dbReference type="NCBI Taxonomy" id="1842136"/>
    <lineage>
        <taxon>Bacteria</taxon>
        <taxon>Pseudomonadati</taxon>
        <taxon>Pseudomonadota</taxon>
        <taxon>Gammaproteobacteria</taxon>
        <taxon>Steroidobacterales</taxon>
        <taxon>Steroidobacteraceae</taxon>
        <taxon>Steroidobacter</taxon>
    </lineage>
</organism>
<dbReference type="Gene3D" id="1.20.1600.10">
    <property type="entry name" value="Outer membrane efflux proteins (OEP)"/>
    <property type="match status" value="1"/>
</dbReference>
<proteinExistence type="inferred from homology"/>
<dbReference type="SUPFAM" id="SSF56954">
    <property type="entry name" value="Outer membrane efflux proteins (OEP)"/>
    <property type="match status" value="1"/>
</dbReference>